<evidence type="ECO:0000313" key="3">
    <source>
        <dbReference type="EMBL" id="WNZ23695.1"/>
    </source>
</evidence>
<sequence length="229" mass="24844">MKPLRTTNQPRRRLLPLAGALLLLIGCTQKPEPTAEVAPSPTVVLPAPSPTVSPTPSASPTPQQQTYREKSGLFQISFPKGYSHKTTGSGVAFVSADQNFAGAVDFGSAEGKQLNTQQLEASLKTEFTNRLEEVNWQTSQVQPDGSLRIDWTGKDKSGNALDAVSIVEQRGNYIFVLNLFGINKPYQNYNTDAEAIVNSYQVQPPAASPSSQSSNKTQTNNKPQNQKQP</sequence>
<dbReference type="RefSeq" id="WP_316435418.1">
    <property type="nucleotide sequence ID" value="NZ_CP053586.1"/>
</dbReference>
<keyword evidence="2" id="KW-0732">Signal</keyword>
<feature type="region of interest" description="Disordered" evidence="1">
    <location>
        <begin position="200"/>
        <end position="229"/>
    </location>
</feature>
<evidence type="ECO:0008006" key="4">
    <source>
        <dbReference type="Google" id="ProtNLM"/>
    </source>
</evidence>
<dbReference type="PROSITE" id="PS51257">
    <property type="entry name" value="PROKAR_LIPOPROTEIN"/>
    <property type="match status" value="1"/>
</dbReference>
<proteinExistence type="predicted"/>
<feature type="compositionally biased region" description="Low complexity" evidence="1">
    <location>
        <begin position="203"/>
        <end position="229"/>
    </location>
</feature>
<dbReference type="AlphaFoldDB" id="A0AA96WEP7"/>
<evidence type="ECO:0000256" key="2">
    <source>
        <dbReference type="SAM" id="SignalP"/>
    </source>
</evidence>
<feature type="chain" id="PRO_5041702172" description="Lipoprotein" evidence="2">
    <location>
        <begin position="31"/>
        <end position="229"/>
    </location>
</feature>
<feature type="compositionally biased region" description="Pro residues" evidence="1">
    <location>
        <begin position="47"/>
        <end position="59"/>
    </location>
</feature>
<feature type="signal peptide" evidence="2">
    <location>
        <begin position="1"/>
        <end position="30"/>
    </location>
</feature>
<organism evidence="3">
    <name type="scientific">Leptolyngbya sp. NK1-12</name>
    <dbReference type="NCBI Taxonomy" id="2547451"/>
    <lineage>
        <taxon>Bacteria</taxon>
        <taxon>Bacillati</taxon>
        <taxon>Cyanobacteriota</taxon>
        <taxon>Cyanophyceae</taxon>
        <taxon>Leptolyngbyales</taxon>
        <taxon>Leptolyngbyaceae</taxon>
        <taxon>Leptolyngbya group</taxon>
        <taxon>Leptolyngbya</taxon>
    </lineage>
</organism>
<gene>
    <name evidence="3" type="ORF">HJG54_13085</name>
</gene>
<protein>
    <recommendedName>
        <fullName evidence="4">Lipoprotein</fullName>
    </recommendedName>
</protein>
<dbReference type="EMBL" id="CP053586">
    <property type="protein sequence ID" value="WNZ23695.1"/>
    <property type="molecule type" value="Genomic_DNA"/>
</dbReference>
<accession>A0AA96WEP7</accession>
<reference evidence="3" key="1">
    <citation type="submission" date="2020-05" db="EMBL/GenBank/DDBJ databases">
        <authorList>
            <person name="Zhu T."/>
            <person name="Keshari N."/>
            <person name="Lu X."/>
        </authorList>
    </citation>
    <scope>NUCLEOTIDE SEQUENCE</scope>
    <source>
        <strain evidence="3">NK1-12</strain>
    </source>
</reference>
<evidence type="ECO:0000256" key="1">
    <source>
        <dbReference type="SAM" id="MobiDB-lite"/>
    </source>
</evidence>
<name>A0AA96WEP7_9CYAN</name>
<feature type="region of interest" description="Disordered" evidence="1">
    <location>
        <begin position="32"/>
        <end position="67"/>
    </location>
</feature>